<protein>
    <recommendedName>
        <fullName evidence="7">ResB-like domain-containing protein</fullName>
    </recommendedName>
</protein>
<evidence type="ECO:0000313" key="9">
    <source>
        <dbReference type="Proteomes" id="UP000013167"/>
    </source>
</evidence>
<evidence type="ECO:0000256" key="1">
    <source>
        <dbReference type="ARBA" id="ARBA00004141"/>
    </source>
</evidence>
<dbReference type="HOGENOM" id="CLU_023092_0_0_11"/>
<evidence type="ECO:0000256" key="4">
    <source>
        <dbReference type="ARBA" id="ARBA00022989"/>
    </source>
</evidence>
<dbReference type="PANTHER" id="PTHR31566:SF0">
    <property type="entry name" value="CYTOCHROME C BIOGENESIS PROTEIN CCS1, CHLOROPLASTIC"/>
    <property type="match status" value="1"/>
</dbReference>
<dbReference type="GO" id="GO:0016020">
    <property type="term" value="C:membrane"/>
    <property type="evidence" value="ECO:0007669"/>
    <property type="project" value="UniProtKB-SubCell"/>
</dbReference>
<dbReference type="STRING" id="1193181.BN10_470004"/>
<organism evidence="8 9">
    <name type="scientific">Phycicoccus elongatus Lp2</name>
    <dbReference type="NCBI Taxonomy" id="1193181"/>
    <lineage>
        <taxon>Bacteria</taxon>
        <taxon>Bacillati</taxon>
        <taxon>Actinomycetota</taxon>
        <taxon>Actinomycetes</taxon>
        <taxon>Micrococcales</taxon>
        <taxon>Intrasporangiaceae</taxon>
        <taxon>Phycicoccus</taxon>
    </lineage>
</organism>
<dbReference type="AlphaFoldDB" id="N0E4L0"/>
<keyword evidence="3" id="KW-0201">Cytochrome c-type biogenesis</keyword>
<proteinExistence type="predicted"/>
<dbReference type="GO" id="GO:0017004">
    <property type="term" value="P:cytochrome complex assembly"/>
    <property type="evidence" value="ECO:0007669"/>
    <property type="project" value="UniProtKB-KW"/>
</dbReference>
<feature type="domain" description="ResB-like" evidence="7">
    <location>
        <begin position="26"/>
        <end position="508"/>
    </location>
</feature>
<dbReference type="InterPro" id="IPR023494">
    <property type="entry name" value="Cyt_c_bgen_Ccs1/CcsB/ResB"/>
</dbReference>
<comment type="subcellular location">
    <subcellularLocation>
        <location evidence="1">Membrane</location>
        <topology evidence="1">Multi-pass membrane protein</topology>
    </subcellularLocation>
</comment>
<keyword evidence="5 6" id="KW-0472">Membrane</keyword>
<evidence type="ECO:0000256" key="3">
    <source>
        <dbReference type="ARBA" id="ARBA00022748"/>
    </source>
</evidence>
<reference evidence="8 9" key="1">
    <citation type="journal article" date="2013" name="ISME J.">
        <title>A metabolic model for members of the genus Tetrasphaera involved in enhanced biological phosphorus removal.</title>
        <authorList>
            <person name="Kristiansen R."/>
            <person name="Nguyen H.T.T."/>
            <person name="Saunders A.M."/>
            <person name="Nielsen J.L."/>
            <person name="Wimmer R."/>
            <person name="Le V.Q."/>
            <person name="McIlroy S.J."/>
            <person name="Petrovski S."/>
            <person name="Seviour R.J."/>
            <person name="Calteau A."/>
            <person name="Nielsen K.L."/>
            <person name="Nielsen P.H."/>
        </authorList>
    </citation>
    <scope>NUCLEOTIDE SEQUENCE [LARGE SCALE GENOMIC DNA]</scope>
    <source>
        <strain evidence="8 9">Lp2</strain>
    </source>
</reference>
<evidence type="ECO:0000256" key="2">
    <source>
        <dbReference type="ARBA" id="ARBA00022692"/>
    </source>
</evidence>
<comment type="caution">
    <text evidence="8">The sequence shown here is derived from an EMBL/GenBank/DDBJ whole genome shotgun (WGS) entry which is preliminary data.</text>
</comment>
<dbReference type="PANTHER" id="PTHR31566">
    <property type="entry name" value="CYTOCHROME C BIOGENESIS PROTEIN CCS1, CHLOROPLASTIC"/>
    <property type="match status" value="1"/>
</dbReference>
<feature type="transmembrane region" description="Helical" evidence="6">
    <location>
        <begin position="449"/>
        <end position="467"/>
    </location>
</feature>
<evidence type="ECO:0000259" key="7">
    <source>
        <dbReference type="Pfam" id="PF05140"/>
    </source>
</evidence>
<dbReference type="RefSeq" id="WP_010849845.1">
    <property type="nucleotide sequence ID" value="NZ_HF570956.1"/>
</dbReference>
<evidence type="ECO:0000256" key="5">
    <source>
        <dbReference type="ARBA" id="ARBA00023136"/>
    </source>
</evidence>
<feature type="transmembrane region" description="Helical" evidence="6">
    <location>
        <begin position="83"/>
        <end position="101"/>
    </location>
</feature>
<feature type="transmembrane region" description="Helical" evidence="6">
    <location>
        <begin position="29"/>
        <end position="46"/>
    </location>
</feature>
<name>N0E4L0_9MICO</name>
<dbReference type="InterPro" id="IPR007816">
    <property type="entry name" value="ResB-like_domain"/>
</dbReference>
<dbReference type="eggNOG" id="COG1333">
    <property type="taxonomic scope" value="Bacteria"/>
</dbReference>
<feature type="transmembrane region" description="Helical" evidence="6">
    <location>
        <begin position="175"/>
        <end position="196"/>
    </location>
</feature>
<dbReference type="EMBL" id="CAIZ01000116">
    <property type="protein sequence ID" value="CCH69969.1"/>
    <property type="molecule type" value="Genomic_DNA"/>
</dbReference>
<dbReference type="Proteomes" id="UP000013167">
    <property type="component" value="Unassembled WGS sequence"/>
</dbReference>
<keyword evidence="9" id="KW-1185">Reference proteome</keyword>
<evidence type="ECO:0000256" key="6">
    <source>
        <dbReference type="SAM" id="Phobius"/>
    </source>
</evidence>
<sequence>MSGDVVQPRLGLVGWLRWAWRQLTSMRTALLLLLVLAVGAVPGSIFPQRSIDATRTAQWLTDHPTAGPILDRLGFFEVYASPWFAAIYLLLFTSLVGCVLPRTKQHLKALRARPPRAPKNPDRLGASLVETVDGTPDEVLTAWRKTLRAARFRVDSHDDNSLSAEKGYLKETGNLAFHLALIGIIVGVAVGHLWGFKGDVILPEGQTFANTLSRYDTFSPGPQVDAADLTPWTLTLARLDAVFEEDTTREGQLGMPRDFTAHVEFAPTAKAPVEDRTIKVNQPLETGNGTVFLLGNGYAPHITVRDAQGTVIYSDATPFLARDNNYKSVGAVKVPGATPKDLGFAGLFLPTGTITEHGPESMFPQPLDPYLALTVFEGELFPDGAPQSVYELDDSAMTQLRAEGSDQPLRLWIKAGQSIDLPGGRGSITFDGVERWAGLSVRTDPGKSLTLGAALLALAGLIAMLTVRRRRVFIRVSEAEPDAEGRQRTLVRVGALAKDDDEGMTDELAGLAERVKDHR</sequence>
<gene>
    <name evidence="8" type="ORF">BN10_470004</name>
</gene>
<accession>N0E4L0</accession>
<evidence type="ECO:0000313" key="8">
    <source>
        <dbReference type="EMBL" id="CCH69969.1"/>
    </source>
</evidence>
<dbReference type="Pfam" id="PF05140">
    <property type="entry name" value="ResB"/>
    <property type="match status" value="1"/>
</dbReference>
<keyword evidence="2 6" id="KW-0812">Transmembrane</keyword>
<keyword evidence="4 6" id="KW-1133">Transmembrane helix</keyword>